<dbReference type="CDD" id="cd12797">
    <property type="entry name" value="M23_peptidase"/>
    <property type="match status" value="1"/>
</dbReference>
<dbReference type="InterPro" id="IPR011055">
    <property type="entry name" value="Dup_hybrid_motif"/>
</dbReference>
<accession>E4RWX7</accession>
<dbReference type="EMBL" id="CP002305">
    <property type="protein sequence ID" value="ADQ17183.1"/>
    <property type="molecule type" value="Genomic_DNA"/>
</dbReference>
<dbReference type="Pfam" id="PF01551">
    <property type="entry name" value="Peptidase_M23"/>
    <property type="match status" value="1"/>
</dbReference>
<dbReference type="OrthoDB" id="794469at2"/>
<gene>
    <name evidence="2" type="ordered locus">Lbys_1469</name>
</gene>
<dbReference type="Proteomes" id="UP000007435">
    <property type="component" value="Chromosome"/>
</dbReference>
<dbReference type="eggNOG" id="COG0739">
    <property type="taxonomic scope" value="Bacteria"/>
</dbReference>
<dbReference type="RefSeq" id="WP_013408232.1">
    <property type="nucleotide sequence ID" value="NC_014655.1"/>
</dbReference>
<proteinExistence type="predicted"/>
<dbReference type="InterPro" id="IPR016047">
    <property type="entry name" value="M23ase_b-sheet_dom"/>
</dbReference>
<evidence type="ECO:0000313" key="2">
    <source>
        <dbReference type="EMBL" id="ADQ17183.1"/>
    </source>
</evidence>
<feature type="domain" description="M23ase beta-sheet core" evidence="1">
    <location>
        <begin position="131"/>
        <end position="216"/>
    </location>
</feature>
<dbReference type="STRING" id="649349.Lbys_1469"/>
<keyword evidence="3" id="KW-1185">Reference proteome</keyword>
<evidence type="ECO:0000313" key="3">
    <source>
        <dbReference type="Proteomes" id="UP000007435"/>
    </source>
</evidence>
<dbReference type="AlphaFoldDB" id="E4RWX7"/>
<dbReference type="Gene3D" id="2.70.70.10">
    <property type="entry name" value="Glucose Permease (Domain IIA)"/>
    <property type="match status" value="1"/>
</dbReference>
<reference key="1">
    <citation type="submission" date="2010-11" db="EMBL/GenBank/DDBJ databases">
        <title>The complete genome of Leadbetterella byssophila DSM 17132.</title>
        <authorList>
            <consortium name="US DOE Joint Genome Institute (JGI-PGF)"/>
            <person name="Lucas S."/>
            <person name="Copeland A."/>
            <person name="Lapidus A."/>
            <person name="Glavina del Rio T."/>
            <person name="Dalin E."/>
            <person name="Tice H."/>
            <person name="Bruce D."/>
            <person name="Goodwin L."/>
            <person name="Pitluck S."/>
            <person name="Kyrpides N."/>
            <person name="Mavromatis K."/>
            <person name="Ivanova N."/>
            <person name="Teshima H."/>
            <person name="Brettin T."/>
            <person name="Detter J.C."/>
            <person name="Han C."/>
            <person name="Tapia R."/>
            <person name="Land M."/>
            <person name="Hauser L."/>
            <person name="Markowitz V."/>
            <person name="Cheng J.-F."/>
            <person name="Hugenholtz P."/>
            <person name="Woyke T."/>
            <person name="Wu D."/>
            <person name="Tindall B."/>
            <person name="Pomrenke H.G."/>
            <person name="Brambilla E."/>
            <person name="Klenk H.-P."/>
            <person name="Eisen J.A."/>
        </authorList>
    </citation>
    <scope>NUCLEOTIDE SEQUENCE [LARGE SCALE GENOMIC DNA]</scope>
    <source>
        <strain>DSM 17132</strain>
    </source>
</reference>
<name>E4RWX7_LEAB4</name>
<organism evidence="2 3">
    <name type="scientific">Leadbetterella byssophila (strain DSM 17132 / JCM 16389 / KACC 11308 / NBRC 106382 / 4M15)</name>
    <dbReference type="NCBI Taxonomy" id="649349"/>
    <lineage>
        <taxon>Bacteria</taxon>
        <taxon>Pseudomonadati</taxon>
        <taxon>Bacteroidota</taxon>
        <taxon>Cytophagia</taxon>
        <taxon>Cytophagales</taxon>
        <taxon>Leadbetterellaceae</taxon>
        <taxon>Leadbetterella</taxon>
    </lineage>
</organism>
<dbReference type="HOGENOM" id="CLU_089250_0_0_10"/>
<reference evidence="2 3" key="2">
    <citation type="journal article" date="2011" name="Stand. Genomic Sci.">
        <title>Complete genome sequence of Leadbetterella byssophila type strain (4M15).</title>
        <authorList>
            <person name="Abt B."/>
            <person name="Teshima H."/>
            <person name="Lucas S."/>
            <person name="Lapidus A."/>
            <person name="Del Rio T.G."/>
            <person name="Nolan M."/>
            <person name="Tice H."/>
            <person name="Cheng J.F."/>
            <person name="Pitluck S."/>
            <person name="Liolios K."/>
            <person name="Pagani I."/>
            <person name="Ivanova N."/>
            <person name="Mavromatis K."/>
            <person name="Pati A."/>
            <person name="Tapia R."/>
            <person name="Han C."/>
            <person name="Goodwin L."/>
            <person name="Chen A."/>
            <person name="Palaniappan K."/>
            <person name="Land M."/>
            <person name="Hauser L."/>
            <person name="Chang Y.J."/>
            <person name="Jeffries C.D."/>
            <person name="Rohde M."/>
            <person name="Goker M."/>
            <person name="Tindall B.J."/>
            <person name="Detter J.C."/>
            <person name="Woyke T."/>
            <person name="Bristow J."/>
            <person name="Eisen J.A."/>
            <person name="Markowitz V."/>
            <person name="Hugenholtz P."/>
            <person name="Klenk H.P."/>
            <person name="Kyrpides N.C."/>
        </authorList>
    </citation>
    <scope>NUCLEOTIDE SEQUENCE [LARGE SCALE GENOMIC DNA]</scope>
    <source>
        <strain evidence="3">DSM 17132 / JCM 16389 / KACC 11308 / NBRC 106382 / 4M15</strain>
    </source>
</reference>
<sequence>MLKNAVILLASTFLLQSDPFRFQPTFFEKYKQLLVNIRNYYVSPAEAEEEFKAIAAELREKYPLSGESVSPMVFPLVGSNYRAVGGRNGNGFYVREFDLFDQNVSGSHPAHDIFIYDRDRDCIDDRTGDYVDVVSVGNGIVVAVEHDWQEESIYKGGNYVWVYDLDRGGFWYYAHNRISVVEAGQRVRPGDKLGEVGRTGFNAAKNRSDTHLHLMYLELDENLYPYPVNTYPWLKEAETIYSSTTAPTYEKPWMPDFIRLDKSKKRNTGIKPLSSMPISIMPPSK</sequence>
<dbReference type="SUPFAM" id="SSF51261">
    <property type="entry name" value="Duplicated hybrid motif"/>
    <property type="match status" value="1"/>
</dbReference>
<protein>
    <submittedName>
        <fullName evidence="2">Peptidase M23</fullName>
    </submittedName>
</protein>
<evidence type="ECO:0000259" key="1">
    <source>
        <dbReference type="Pfam" id="PF01551"/>
    </source>
</evidence>
<dbReference type="KEGG" id="lby:Lbys_1469"/>